<protein>
    <submittedName>
        <fullName evidence="1">Uncharacterized protein</fullName>
    </submittedName>
</protein>
<name>A0A5N6PSP6_9ASTR</name>
<comment type="caution">
    <text evidence="1">The sequence shown here is derived from an EMBL/GenBank/DDBJ whole genome shotgun (WGS) entry which is preliminary data.</text>
</comment>
<dbReference type="AlphaFoldDB" id="A0A5N6PSP6"/>
<dbReference type="EMBL" id="SZYD01000003">
    <property type="protein sequence ID" value="KAD6795929.1"/>
    <property type="molecule type" value="Genomic_DNA"/>
</dbReference>
<organism evidence="1 2">
    <name type="scientific">Mikania micrantha</name>
    <name type="common">bitter vine</name>
    <dbReference type="NCBI Taxonomy" id="192012"/>
    <lineage>
        <taxon>Eukaryota</taxon>
        <taxon>Viridiplantae</taxon>
        <taxon>Streptophyta</taxon>
        <taxon>Embryophyta</taxon>
        <taxon>Tracheophyta</taxon>
        <taxon>Spermatophyta</taxon>
        <taxon>Magnoliopsida</taxon>
        <taxon>eudicotyledons</taxon>
        <taxon>Gunneridae</taxon>
        <taxon>Pentapetalae</taxon>
        <taxon>asterids</taxon>
        <taxon>campanulids</taxon>
        <taxon>Asterales</taxon>
        <taxon>Asteraceae</taxon>
        <taxon>Asteroideae</taxon>
        <taxon>Heliantheae alliance</taxon>
        <taxon>Eupatorieae</taxon>
        <taxon>Mikania</taxon>
    </lineage>
</organism>
<evidence type="ECO:0000313" key="1">
    <source>
        <dbReference type="EMBL" id="KAD6795929.1"/>
    </source>
</evidence>
<evidence type="ECO:0000313" key="2">
    <source>
        <dbReference type="Proteomes" id="UP000326396"/>
    </source>
</evidence>
<proteinExistence type="predicted"/>
<accession>A0A5N6PSP6</accession>
<dbReference type="Proteomes" id="UP000326396">
    <property type="component" value="Linkage Group LG11"/>
</dbReference>
<reference evidence="1 2" key="1">
    <citation type="submission" date="2019-05" db="EMBL/GenBank/DDBJ databases">
        <title>Mikania micrantha, genome provides insights into the molecular mechanism of rapid growth.</title>
        <authorList>
            <person name="Liu B."/>
        </authorList>
    </citation>
    <scope>NUCLEOTIDE SEQUENCE [LARGE SCALE GENOMIC DNA]</scope>
    <source>
        <strain evidence="1">NLD-2019</strain>
        <tissue evidence="1">Leaf</tissue>
    </source>
</reference>
<sequence>MACSQLELLVEAVTGDLHHHYSTVNVQVHREEGASSELSGRWRLLCVRGDSTELLDVRGILEEEICHGWLKVAGVVGVVGDGACNWSCCSLSACFLTMEQGETQSSVCWRCEKRVQETRRGGAGLLLCGGNSPEKRLAGGVVGAGAACFLLAPDRKNTHKV</sequence>
<keyword evidence="2" id="KW-1185">Reference proteome</keyword>
<gene>
    <name evidence="1" type="ORF">E3N88_06825</name>
</gene>